<proteinExistence type="predicted"/>
<evidence type="ECO:0000313" key="2">
    <source>
        <dbReference type="EMBL" id="KZL91654.1"/>
    </source>
</evidence>
<dbReference type="Pfam" id="PF03845">
    <property type="entry name" value="Spore_permease"/>
    <property type="match status" value="1"/>
</dbReference>
<keyword evidence="3" id="KW-1185">Reference proteome</keyword>
<keyword evidence="1" id="KW-0472">Membrane</keyword>
<dbReference type="Proteomes" id="UP000076603">
    <property type="component" value="Unassembled WGS sequence"/>
</dbReference>
<keyword evidence="1" id="KW-1133">Transmembrane helix</keyword>
<comment type="caution">
    <text evidence="2">The sequence shown here is derived from an EMBL/GenBank/DDBJ whole genome shotgun (WGS) entry which is preliminary data.</text>
</comment>
<dbReference type="GO" id="GO:0016020">
    <property type="term" value="C:membrane"/>
    <property type="evidence" value="ECO:0007669"/>
    <property type="project" value="InterPro"/>
</dbReference>
<evidence type="ECO:0000256" key="1">
    <source>
        <dbReference type="SAM" id="Phobius"/>
    </source>
</evidence>
<name>A0A162SNC2_9CLOT</name>
<organism evidence="2 3">
    <name type="scientific">Clostridium magnum DSM 2767</name>
    <dbReference type="NCBI Taxonomy" id="1121326"/>
    <lineage>
        <taxon>Bacteria</taxon>
        <taxon>Bacillati</taxon>
        <taxon>Bacillota</taxon>
        <taxon>Clostridia</taxon>
        <taxon>Eubacteriales</taxon>
        <taxon>Clostridiaceae</taxon>
        <taxon>Clostridium</taxon>
    </lineage>
</organism>
<dbReference type="InterPro" id="IPR004761">
    <property type="entry name" value="Spore_GerAB"/>
</dbReference>
<gene>
    <name evidence="2" type="ORF">CLMAG_34130</name>
</gene>
<keyword evidence="1" id="KW-0812">Transmembrane</keyword>
<dbReference type="OrthoDB" id="1675410at2"/>
<reference evidence="2 3" key="1">
    <citation type="submission" date="2016-04" db="EMBL/GenBank/DDBJ databases">
        <title>Genome sequence of Clostridium magnum DSM 2767.</title>
        <authorList>
            <person name="Poehlein A."/>
            <person name="Uhlig R."/>
            <person name="Fischer R."/>
            <person name="Bahl H."/>
            <person name="Daniel R."/>
        </authorList>
    </citation>
    <scope>NUCLEOTIDE SEQUENCE [LARGE SCALE GENOMIC DNA]</scope>
    <source>
        <strain evidence="2 3">DSM 2767</strain>
    </source>
</reference>
<dbReference type="PATRIC" id="fig|1121326.3.peg.3451"/>
<feature type="transmembrane region" description="Helical" evidence="1">
    <location>
        <begin position="64"/>
        <end position="86"/>
    </location>
</feature>
<dbReference type="AlphaFoldDB" id="A0A162SNC2"/>
<sequence>METISRRQLFSLTIIEQIGSTTIWALGIEAKQDAWIAILFSMLMGFILLWLYTEIHNSFPNENIAGIITSLLGKVIGFPLFLLLIIKIKNIDSNEKIKISKN</sequence>
<dbReference type="GO" id="GO:0009847">
    <property type="term" value="P:spore germination"/>
    <property type="evidence" value="ECO:0007669"/>
    <property type="project" value="InterPro"/>
</dbReference>
<dbReference type="STRING" id="1121326.CLMAG_34130"/>
<feature type="transmembrane region" description="Helical" evidence="1">
    <location>
        <begin position="34"/>
        <end position="52"/>
    </location>
</feature>
<protein>
    <submittedName>
        <fullName evidence="2">Spore germination protein</fullName>
    </submittedName>
</protein>
<evidence type="ECO:0000313" key="3">
    <source>
        <dbReference type="Proteomes" id="UP000076603"/>
    </source>
</evidence>
<dbReference type="EMBL" id="LWAE01000003">
    <property type="protein sequence ID" value="KZL91654.1"/>
    <property type="molecule type" value="Genomic_DNA"/>
</dbReference>
<accession>A0A162SNC2</accession>
<dbReference type="RefSeq" id="WP_066624716.1">
    <property type="nucleotide sequence ID" value="NZ_FQXL01000005.1"/>
</dbReference>